<dbReference type="GO" id="GO:0004386">
    <property type="term" value="F:helicase activity"/>
    <property type="evidence" value="ECO:0007669"/>
    <property type="project" value="UniProtKB-KW"/>
</dbReference>
<protein>
    <submittedName>
        <fullName evidence="1">ATP-dependent DNA helicase PIF1</fullName>
    </submittedName>
</protein>
<keyword evidence="1" id="KW-0347">Helicase</keyword>
<dbReference type="OrthoDB" id="416437at2759"/>
<dbReference type="EMBL" id="REGN01009319">
    <property type="protein sequence ID" value="RNA01446.1"/>
    <property type="molecule type" value="Genomic_DNA"/>
</dbReference>
<dbReference type="InterPro" id="IPR027417">
    <property type="entry name" value="P-loop_NTPase"/>
</dbReference>
<gene>
    <name evidence="1" type="ORF">BpHYR1_043500</name>
</gene>
<accession>A0A3M7PQP8</accession>
<sequence>MINDLMLDAINEIEFFVNEKKEKLFGGKNVFLVGDLFQLPTVSTVQRPVKKMSESNLFLNDFKPFLLETYVRQTGDIVFQRALNNCRIGKLKEEDISLFKQRVCGEGHSITEECTQLSNTTNLCSLHLLRKQKIGHINKKKAIESRPKFFNSLDVDSIGHRLSNFYSDLIDKIPGSLERMLEIYPDNP</sequence>
<comment type="caution">
    <text evidence="1">The sequence shown here is derived from an EMBL/GenBank/DDBJ whole genome shotgun (WGS) entry which is preliminary data.</text>
</comment>
<keyword evidence="1" id="KW-0378">Hydrolase</keyword>
<evidence type="ECO:0000313" key="2">
    <source>
        <dbReference type="Proteomes" id="UP000276133"/>
    </source>
</evidence>
<organism evidence="1 2">
    <name type="scientific">Brachionus plicatilis</name>
    <name type="common">Marine rotifer</name>
    <name type="synonym">Brachionus muelleri</name>
    <dbReference type="NCBI Taxonomy" id="10195"/>
    <lineage>
        <taxon>Eukaryota</taxon>
        <taxon>Metazoa</taxon>
        <taxon>Spiralia</taxon>
        <taxon>Gnathifera</taxon>
        <taxon>Rotifera</taxon>
        <taxon>Eurotatoria</taxon>
        <taxon>Monogononta</taxon>
        <taxon>Pseudotrocha</taxon>
        <taxon>Ploima</taxon>
        <taxon>Brachionidae</taxon>
        <taxon>Brachionus</taxon>
    </lineage>
</organism>
<reference evidence="1 2" key="1">
    <citation type="journal article" date="2018" name="Sci. Rep.">
        <title>Genomic signatures of local adaptation to the degree of environmental predictability in rotifers.</title>
        <authorList>
            <person name="Franch-Gras L."/>
            <person name="Hahn C."/>
            <person name="Garcia-Roger E.M."/>
            <person name="Carmona M.J."/>
            <person name="Serra M."/>
            <person name="Gomez A."/>
        </authorList>
    </citation>
    <scope>NUCLEOTIDE SEQUENCE [LARGE SCALE GENOMIC DNA]</scope>
    <source>
        <strain evidence="1">HYR1</strain>
    </source>
</reference>
<dbReference type="Proteomes" id="UP000276133">
    <property type="component" value="Unassembled WGS sequence"/>
</dbReference>
<keyword evidence="2" id="KW-1185">Reference proteome</keyword>
<dbReference type="SUPFAM" id="SSF52540">
    <property type="entry name" value="P-loop containing nucleoside triphosphate hydrolases"/>
    <property type="match status" value="1"/>
</dbReference>
<name>A0A3M7PQP8_BRAPC</name>
<dbReference type="STRING" id="10195.A0A3M7PQP8"/>
<keyword evidence="1" id="KW-0067">ATP-binding</keyword>
<evidence type="ECO:0000313" key="1">
    <source>
        <dbReference type="EMBL" id="RNA01446.1"/>
    </source>
</evidence>
<dbReference type="AlphaFoldDB" id="A0A3M7PQP8"/>
<proteinExistence type="predicted"/>
<keyword evidence="1" id="KW-0547">Nucleotide-binding</keyword>